<proteinExistence type="predicted"/>
<evidence type="ECO:0000256" key="4">
    <source>
        <dbReference type="ARBA" id="ARBA00023014"/>
    </source>
</evidence>
<evidence type="ECO:0000256" key="2">
    <source>
        <dbReference type="ARBA" id="ARBA00022723"/>
    </source>
</evidence>
<feature type="domain" description="Rieske" evidence="5">
    <location>
        <begin position="1"/>
        <end position="40"/>
    </location>
</feature>
<accession>A0A0D4ZZJ4</accession>
<dbReference type="GO" id="GO:0051537">
    <property type="term" value="F:2 iron, 2 sulfur cluster binding"/>
    <property type="evidence" value="ECO:0007669"/>
    <property type="project" value="UniProtKB-KW"/>
</dbReference>
<evidence type="ECO:0000256" key="3">
    <source>
        <dbReference type="ARBA" id="ARBA00023004"/>
    </source>
</evidence>
<evidence type="ECO:0000259" key="5">
    <source>
        <dbReference type="PROSITE" id="PS51296"/>
    </source>
</evidence>
<keyword evidence="2" id="KW-0479">Metal-binding</keyword>
<dbReference type="AlphaFoldDB" id="A0A0D4ZZJ4"/>
<geneLocation type="plasmid" evidence="6">
    <name>201</name>
</geneLocation>
<evidence type="ECO:0000313" key="6">
    <source>
        <dbReference type="EMBL" id="AJW29373.1"/>
    </source>
</evidence>
<keyword evidence="1" id="KW-0001">2Fe-2S</keyword>
<dbReference type="PROSITE" id="PS51296">
    <property type="entry name" value="RIESKE"/>
    <property type="match status" value="1"/>
</dbReference>
<gene>
    <name evidence="6" type="ORF">plasmid201_185</name>
</gene>
<name>A0A0D4ZZJ4_9SPHN</name>
<organism evidence="6">
    <name type="scientific">Sphingomonas sp. NS2</name>
    <dbReference type="NCBI Taxonomy" id="908605"/>
    <lineage>
        <taxon>Bacteria</taxon>
        <taxon>Pseudomonadati</taxon>
        <taxon>Pseudomonadota</taxon>
        <taxon>Alphaproteobacteria</taxon>
        <taxon>Sphingomonadales</taxon>
        <taxon>Sphingomonadaceae</taxon>
        <taxon>Sphingomonas</taxon>
    </lineage>
</organism>
<dbReference type="Gene3D" id="2.102.10.10">
    <property type="entry name" value="Rieske [2Fe-2S] iron-sulphur domain"/>
    <property type="match status" value="1"/>
</dbReference>
<reference evidence="6" key="1">
    <citation type="submission" date="2014-06" db="EMBL/GenBank/DDBJ databases">
        <title>Molecular and ecological studies on carbamate pesticide degrading bacteria isolated from agricultural soils.</title>
        <authorList>
            <person name="Kim D.-U."/>
            <person name="Ka J.-O."/>
        </authorList>
    </citation>
    <scope>NUCLEOTIDE SEQUENCE</scope>
    <source>
        <strain evidence="6">NS2</strain>
        <plasmid evidence="6">201</plasmid>
    </source>
</reference>
<evidence type="ECO:0000256" key="1">
    <source>
        <dbReference type="ARBA" id="ARBA00022714"/>
    </source>
</evidence>
<keyword evidence="4" id="KW-0411">Iron-sulfur</keyword>
<dbReference type="GO" id="GO:0046872">
    <property type="term" value="F:metal ion binding"/>
    <property type="evidence" value="ECO:0007669"/>
    <property type="project" value="UniProtKB-KW"/>
</dbReference>
<keyword evidence="6" id="KW-0614">Plasmid</keyword>
<dbReference type="EMBL" id="KM017070">
    <property type="protein sequence ID" value="AJW29373.1"/>
    <property type="molecule type" value="Genomic_DNA"/>
</dbReference>
<dbReference type="SUPFAM" id="SSF50022">
    <property type="entry name" value="ISP domain"/>
    <property type="match status" value="1"/>
</dbReference>
<dbReference type="InterPro" id="IPR036922">
    <property type="entry name" value="Rieske_2Fe-2S_sf"/>
</dbReference>
<keyword evidence="3" id="KW-0408">Iron</keyword>
<protein>
    <recommendedName>
        <fullName evidence="5">Rieske domain-containing protein</fullName>
    </recommendedName>
</protein>
<dbReference type="InterPro" id="IPR017941">
    <property type="entry name" value="Rieske_2Fe-2S"/>
</dbReference>
<sequence>MECPAHSSRFSFLTGEVTGVPAWIPVKVYPVEVEGDKIYVTFDNAEAASA</sequence>